<evidence type="ECO:0000256" key="14">
    <source>
        <dbReference type="ARBA" id="ARBA00022723"/>
    </source>
</evidence>
<evidence type="ECO:0000256" key="8">
    <source>
        <dbReference type="ARBA" id="ARBA00022560"/>
    </source>
</evidence>
<protein>
    <recommendedName>
        <fullName evidence="7">E3 ubiquitin-protein ligase LAP</fullName>
        <ecNumber evidence="6">2.3.2.27</ecNumber>
    </recommendedName>
    <alternativeName>
        <fullName evidence="23">Leukemia associated protein</fullName>
    </alternativeName>
</protein>
<keyword evidence="20" id="KW-1039">Host endosome</keyword>
<keyword evidence="13" id="KW-1128">Modulation of host ubiquitin pathway by viral E3 ligase</keyword>
<reference evidence="28" key="1">
    <citation type="submission" date="2018-10" db="EMBL/GenBank/DDBJ databases">
        <title>Hidden diversity of soil giant viruses.</title>
        <authorList>
            <person name="Schulz F."/>
            <person name="Alteio L."/>
            <person name="Goudeau D."/>
            <person name="Ryan E.M."/>
            <person name="Malmstrom R.R."/>
            <person name="Blanchard J."/>
            <person name="Woyke T."/>
        </authorList>
    </citation>
    <scope>NUCLEOTIDE SEQUENCE</scope>
    <source>
        <strain evidence="28">HAV1</strain>
    </source>
</reference>
<evidence type="ECO:0000256" key="3">
    <source>
        <dbReference type="ARBA" id="ARBA00004301"/>
    </source>
</evidence>
<evidence type="ECO:0000256" key="15">
    <source>
        <dbReference type="ARBA" id="ARBA00022771"/>
    </source>
</evidence>
<evidence type="ECO:0000259" key="27">
    <source>
        <dbReference type="PROSITE" id="PS51292"/>
    </source>
</evidence>
<evidence type="ECO:0000256" key="18">
    <source>
        <dbReference type="ARBA" id="ARBA00022833"/>
    </source>
</evidence>
<feature type="domain" description="RING-CH-type" evidence="27">
    <location>
        <begin position="1"/>
        <end position="58"/>
    </location>
</feature>
<evidence type="ECO:0000256" key="10">
    <source>
        <dbReference type="ARBA" id="ARBA00022662"/>
    </source>
</evidence>
<keyword evidence="17" id="KW-1040">Host Golgi apparatus</keyword>
<keyword evidence="21 25" id="KW-0472">Membrane</keyword>
<keyword evidence="18" id="KW-0862">Zinc</keyword>
<feature type="domain" description="RING-type" evidence="26">
    <location>
        <begin position="5"/>
        <end position="52"/>
    </location>
</feature>
<evidence type="ECO:0000256" key="2">
    <source>
        <dbReference type="ARBA" id="ARBA00004280"/>
    </source>
</evidence>
<dbReference type="GO" id="GO:0033644">
    <property type="term" value="C:host cell membrane"/>
    <property type="evidence" value="ECO:0007669"/>
    <property type="project" value="UniProtKB-SubCell"/>
</dbReference>
<dbReference type="Gene3D" id="3.30.40.10">
    <property type="entry name" value="Zinc/RING finger domain, C3HC4 (zinc finger)"/>
    <property type="match status" value="1"/>
</dbReference>
<evidence type="ECO:0000256" key="20">
    <source>
        <dbReference type="ARBA" id="ARBA00023046"/>
    </source>
</evidence>
<evidence type="ECO:0000256" key="21">
    <source>
        <dbReference type="ARBA" id="ARBA00023136"/>
    </source>
</evidence>
<name>A0A3G5A967_9VIRU</name>
<keyword evidence="15 24" id="KW-0863">Zinc-finger</keyword>
<dbReference type="GO" id="GO:0044177">
    <property type="term" value="C:host cell Golgi apparatus"/>
    <property type="evidence" value="ECO:0007669"/>
    <property type="project" value="UniProtKB-SubCell"/>
</dbReference>
<comment type="similarity">
    <text evidence="5">Belongs to the poxviridae LAP protein family.</text>
</comment>
<evidence type="ECO:0000256" key="25">
    <source>
        <dbReference type="SAM" id="Phobius"/>
    </source>
</evidence>
<dbReference type="GO" id="GO:0008270">
    <property type="term" value="F:zinc ion binding"/>
    <property type="evidence" value="ECO:0007669"/>
    <property type="project" value="UniProtKB-KW"/>
</dbReference>
<evidence type="ECO:0000256" key="22">
    <source>
        <dbReference type="ARBA" id="ARBA00025257"/>
    </source>
</evidence>
<dbReference type="SMART" id="SM00744">
    <property type="entry name" value="RINGv"/>
    <property type="match status" value="1"/>
</dbReference>
<dbReference type="SUPFAM" id="SSF57850">
    <property type="entry name" value="RING/U-box"/>
    <property type="match status" value="1"/>
</dbReference>
<dbReference type="InterPro" id="IPR001841">
    <property type="entry name" value="Znf_RING"/>
</dbReference>
<feature type="transmembrane region" description="Helical" evidence="25">
    <location>
        <begin position="106"/>
        <end position="126"/>
    </location>
</feature>
<dbReference type="PROSITE" id="PS51292">
    <property type="entry name" value="ZF_RING_CH"/>
    <property type="match status" value="1"/>
</dbReference>
<sequence length="218" mass="25850">MIPQCRICLDNCSTNFIAPCDCKGSIKYVHRSCIEKWQKINYNARIKCELCNQKFQYSIPYLTYHQKIIILKKFLSRLLQHKMMIPIYISIPSAFIIAKIKPYAPLILFSILLANISATYIVFHVFPNIFNFQKKRNIVYSMSFILGHMILLPMIVYFLQGRWQYEFPFAVRCFLNISITIIIIVGLTLMYLKLIVRNYHRSRKHITRKKKLLDKGKN</sequence>
<organism evidence="28">
    <name type="scientific">Harvfovirus sp</name>
    <dbReference type="NCBI Taxonomy" id="2487768"/>
    <lineage>
        <taxon>Viruses</taxon>
        <taxon>Varidnaviria</taxon>
        <taxon>Bamfordvirae</taxon>
        <taxon>Nucleocytoviricota</taxon>
        <taxon>Megaviricetes</taxon>
        <taxon>Imitervirales</taxon>
        <taxon>Mimiviridae</taxon>
        <taxon>Klosneuvirinae</taxon>
    </lineage>
</organism>
<keyword evidence="16" id="KW-0833">Ubl conjugation pathway</keyword>
<feature type="transmembrane region" description="Helical" evidence="25">
    <location>
        <begin position="138"/>
        <end position="159"/>
    </location>
</feature>
<gene>
    <name evidence="28" type="ORF">Harvfovirus75_5</name>
</gene>
<dbReference type="PROSITE" id="PS50089">
    <property type="entry name" value="ZF_RING_2"/>
    <property type="match status" value="1"/>
</dbReference>
<dbReference type="PANTHER" id="PTHR46065">
    <property type="entry name" value="E3 UBIQUITIN-PROTEIN LIGASE MARCH 2/3 FAMILY MEMBER"/>
    <property type="match status" value="1"/>
</dbReference>
<dbReference type="Pfam" id="PF12906">
    <property type="entry name" value="RINGv"/>
    <property type="match status" value="1"/>
</dbReference>
<evidence type="ECO:0000256" key="17">
    <source>
        <dbReference type="ARBA" id="ARBA00022812"/>
    </source>
</evidence>
<dbReference type="InterPro" id="IPR011016">
    <property type="entry name" value="Znf_RING-CH"/>
</dbReference>
<evidence type="ECO:0000256" key="7">
    <source>
        <dbReference type="ARBA" id="ARBA00018161"/>
    </source>
</evidence>
<evidence type="ECO:0000256" key="24">
    <source>
        <dbReference type="PROSITE-ProRule" id="PRU00175"/>
    </source>
</evidence>
<keyword evidence="10" id="KW-1130">Modulation of host ubiquitin pathway by virus</keyword>
<evidence type="ECO:0000256" key="4">
    <source>
        <dbReference type="ARBA" id="ARBA00004359"/>
    </source>
</evidence>
<evidence type="ECO:0000256" key="1">
    <source>
        <dbReference type="ARBA" id="ARBA00000900"/>
    </source>
</evidence>
<evidence type="ECO:0000256" key="12">
    <source>
        <dbReference type="ARBA" id="ARBA00022692"/>
    </source>
</evidence>
<keyword evidence="8" id="KW-0899">Viral immunoevasion</keyword>
<dbReference type="EMBL" id="MK072317">
    <property type="protein sequence ID" value="AYV81899.1"/>
    <property type="molecule type" value="Genomic_DNA"/>
</dbReference>
<dbReference type="EC" id="2.3.2.27" evidence="6"/>
<dbReference type="CDD" id="cd16495">
    <property type="entry name" value="RING_CH-C4HC3_MARCH"/>
    <property type="match status" value="1"/>
</dbReference>
<keyword evidence="9" id="KW-1115">Inhibition of host MHC class I molecule presentation by virus</keyword>
<evidence type="ECO:0000256" key="23">
    <source>
        <dbReference type="ARBA" id="ARBA00031582"/>
    </source>
</evidence>
<keyword evidence="8" id="KW-0945">Host-virus interaction</keyword>
<comment type="catalytic activity">
    <reaction evidence="1">
        <text>S-ubiquitinyl-[E2 ubiquitin-conjugating enzyme]-L-cysteine + [acceptor protein]-L-lysine = [E2 ubiquitin-conjugating enzyme]-L-cysteine + N(6)-ubiquitinyl-[acceptor protein]-L-lysine.</text>
        <dbReference type="EC" id="2.3.2.27"/>
    </reaction>
</comment>
<dbReference type="GO" id="GO:0039648">
    <property type="term" value="P:symbiont-mediated perturbation of host ubiquitin-like protein modification"/>
    <property type="evidence" value="ECO:0007669"/>
    <property type="project" value="UniProtKB-KW"/>
</dbReference>
<dbReference type="GO" id="GO:0061630">
    <property type="term" value="F:ubiquitin protein ligase activity"/>
    <property type="evidence" value="ECO:0007669"/>
    <property type="project" value="UniProtKB-EC"/>
</dbReference>
<evidence type="ECO:0000259" key="26">
    <source>
        <dbReference type="PROSITE" id="PS50089"/>
    </source>
</evidence>
<evidence type="ECO:0000256" key="9">
    <source>
        <dbReference type="ARBA" id="ARBA00022625"/>
    </source>
</evidence>
<keyword evidence="8" id="KW-1080">Inhibition of host adaptive immune response by virus</keyword>
<dbReference type="PANTHER" id="PTHR46065:SF3">
    <property type="entry name" value="FI20425P1"/>
    <property type="match status" value="1"/>
</dbReference>
<accession>A0A3G5A967</accession>
<evidence type="ECO:0000256" key="13">
    <source>
        <dbReference type="ARBA" id="ARBA00022711"/>
    </source>
</evidence>
<feature type="transmembrane region" description="Helical" evidence="25">
    <location>
        <begin position="174"/>
        <end position="196"/>
    </location>
</feature>
<proteinExistence type="inferred from homology"/>
<evidence type="ECO:0000256" key="5">
    <source>
        <dbReference type="ARBA" id="ARBA00006560"/>
    </source>
</evidence>
<dbReference type="GO" id="GO:0046776">
    <property type="term" value="P:symbiont-mediated suppression of host antigen processing and presentation of peptide antigen via MHC class I"/>
    <property type="evidence" value="ECO:0007669"/>
    <property type="project" value="UniProtKB-KW"/>
</dbReference>
<evidence type="ECO:0000256" key="16">
    <source>
        <dbReference type="ARBA" id="ARBA00022786"/>
    </source>
</evidence>
<evidence type="ECO:0000256" key="6">
    <source>
        <dbReference type="ARBA" id="ARBA00012483"/>
    </source>
</evidence>
<comment type="function">
    <text evidence="22">E3 ubiquitin-protein ligase which promotes ubiquitination and subsequent degradation of host MHC-I and CD4 molecules, presumably to prevent lysis of infected cells by cytotoxic T-lymphocytes and NK cell. Binds target molecules through transmembrane interaction. The result of this ubiquitination is the enhancement of the endocytosis of the target chain and the delivery to the lysosome, where it is proteolytically destroyed.</text>
</comment>
<evidence type="ECO:0000313" key="28">
    <source>
        <dbReference type="EMBL" id="AYV81899.1"/>
    </source>
</evidence>
<keyword evidence="14" id="KW-0479">Metal-binding</keyword>
<keyword evidence="12 25" id="KW-0812">Transmembrane</keyword>
<keyword evidence="11" id="KW-0808">Transferase</keyword>
<evidence type="ECO:0000256" key="11">
    <source>
        <dbReference type="ARBA" id="ARBA00022679"/>
    </source>
</evidence>
<keyword evidence="19 25" id="KW-1133">Transmembrane helix</keyword>
<evidence type="ECO:0000256" key="19">
    <source>
        <dbReference type="ARBA" id="ARBA00022989"/>
    </source>
</evidence>
<comment type="subcellular location">
    <subcellularLocation>
        <location evidence="4">Host Golgi apparatus</location>
        <location evidence="4">Host trans-Golgi network membrane</location>
    </subcellularLocation>
    <subcellularLocation>
        <location evidence="2">Host early endosome membrane</location>
    </subcellularLocation>
    <subcellularLocation>
        <location evidence="3">Host membrane</location>
        <topology evidence="3">Multi-pass membrane protein</topology>
    </subcellularLocation>
</comment>
<dbReference type="InterPro" id="IPR013083">
    <property type="entry name" value="Znf_RING/FYVE/PHD"/>
</dbReference>